<dbReference type="GeneID" id="28837389"/>
<keyword evidence="2 9" id="KW-0719">Serine esterase</keyword>
<dbReference type="PANTHER" id="PTHR43037:SF3">
    <property type="entry name" value="FERULOYL ESTERASE B"/>
    <property type="match status" value="1"/>
</dbReference>
<dbReference type="InterPro" id="IPR010126">
    <property type="entry name" value="Esterase_phb"/>
</dbReference>
<keyword evidence="6" id="KW-0325">Glycoprotein</keyword>
<dbReference type="EMBL" id="KV460219">
    <property type="protein sequence ID" value="OBT98012.1"/>
    <property type="molecule type" value="Genomic_DNA"/>
</dbReference>
<proteinExistence type="inferred from homology"/>
<dbReference type="EC" id="3.1.1.-" evidence="9"/>
<organism evidence="10 11">
    <name type="scientific">Pseudogymnoascus verrucosus</name>
    <dbReference type="NCBI Taxonomy" id="342668"/>
    <lineage>
        <taxon>Eukaryota</taxon>
        <taxon>Fungi</taxon>
        <taxon>Dikarya</taxon>
        <taxon>Ascomycota</taxon>
        <taxon>Pezizomycotina</taxon>
        <taxon>Leotiomycetes</taxon>
        <taxon>Thelebolales</taxon>
        <taxon>Thelebolaceae</taxon>
        <taxon>Pseudogymnoascus</taxon>
    </lineage>
</organism>
<accession>A0A1B8GQB0</accession>
<comment type="function">
    <text evidence="9">Esterase involved in the hydrolysis of xylan, a major structural heterogeneous polysaccharide found in plant biomass representing the second most abundant polysaccharide in the biosphere, after cellulose.</text>
</comment>
<dbReference type="InterPro" id="IPR050955">
    <property type="entry name" value="Plant_Biomass_Hydrol_Est"/>
</dbReference>
<keyword evidence="11" id="KW-1185">Reference proteome</keyword>
<evidence type="ECO:0000256" key="9">
    <source>
        <dbReference type="RuleBase" id="RU367147"/>
    </source>
</evidence>
<dbReference type="GO" id="GO:0005576">
    <property type="term" value="C:extracellular region"/>
    <property type="evidence" value="ECO:0007669"/>
    <property type="project" value="UniProtKB-SubCell"/>
</dbReference>
<evidence type="ECO:0000256" key="1">
    <source>
        <dbReference type="ARBA" id="ARBA00004613"/>
    </source>
</evidence>
<dbReference type="Pfam" id="PF10503">
    <property type="entry name" value="Esterase_PHB"/>
    <property type="match status" value="1"/>
</dbReference>
<dbReference type="PANTHER" id="PTHR43037">
    <property type="entry name" value="UNNAMED PRODUCT-RELATED"/>
    <property type="match status" value="1"/>
</dbReference>
<sequence length="309" mass="32955">MFSQVSLRVLAVAIALLSQECVAQFPFGGIPPPLRTVTNWGDNPSNLQMQVYKPRNVAKSPAVIFALHFCFGSGAIYNAFTKYSSLADKHGFIVVYPSSLDETGCWDVASKASLTRNGGGDSTGLANMVKFVISEYNADPAEIFVTGSSSGCMMTNVMISLYPDLFAAATCYSGVPAGCLAGSPSSSPISSDPACANGDIIKTGEQWAQIVYNMDPGYNGRRPKFATLHGTADNVVSIKDLGEQIKQWSTVFGINKTSEHPNTPQKGYTQLIYGDGTQFVAYSADGVGHTVPVNENLDLEWFGIINSAA</sequence>
<evidence type="ECO:0000256" key="3">
    <source>
        <dbReference type="ARBA" id="ARBA00022525"/>
    </source>
</evidence>
<comment type="subcellular location">
    <subcellularLocation>
        <location evidence="1 9">Secreted</location>
    </subcellularLocation>
</comment>
<name>A0A1B8GQB0_9PEZI</name>
<evidence type="ECO:0000313" key="11">
    <source>
        <dbReference type="Proteomes" id="UP000091956"/>
    </source>
</evidence>
<protein>
    <recommendedName>
        <fullName evidence="9">Carboxylic ester hydrolase</fullName>
        <ecNumber evidence="9">3.1.1.-</ecNumber>
    </recommendedName>
</protein>
<reference evidence="11" key="2">
    <citation type="journal article" date="2018" name="Nat. Commun.">
        <title>Extreme sensitivity to ultraviolet light in the fungal pathogen causing white-nose syndrome of bats.</title>
        <authorList>
            <person name="Palmer J.M."/>
            <person name="Drees K.P."/>
            <person name="Foster J.T."/>
            <person name="Lindner D.L."/>
        </authorList>
    </citation>
    <scope>NUCLEOTIDE SEQUENCE [LARGE SCALE GENOMIC DNA]</scope>
    <source>
        <strain evidence="11">UAMH 10579</strain>
    </source>
</reference>
<dbReference type="RefSeq" id="XP_018131745.1">
    <property type="nucleotide sequence ID" value="XM_018273481.2"/>
</dbReference>
<dbReference type="OrthoDB" id="2425929at2759"/>
<dbReference type="InterPro" id="IPR029058">
    <property type="entry name" value="AB_hydrolase_fold"/>
</dbReference>
<comment type="similarity">
    <text evidence="9">Belongs to the carbohydrate esterase 1 (CE1) family.</text>
</comment>
<evidence type="ECO:0000313" key="10">
    <source>
        <dbReference type="EMBL" id="OBT98012.1"/>
    </source>
</evidence>
<dbReference type="SUPFAM" id="SSF53474">
    <property type="entry name" value="alpha/beta-Hydrolases"/>
    <property type="match status" value="2"/>
</dbReference>
<evidence type="ECO:0000256" key="5">
    <source>
        <dbReference type="ARBA" id="ARBA00022801"/>
    </source>
</evidence>
<evidence type="ECO:0000256" key="6">
    <source>
        <dbReference type="ARBA" id="ARBA00023180"/>
    </source>
</evidence>
<evidence type="ECO:0000256" key="8">
    <source>
        <dbReference type="ARBA" id="ARBA00023326"/>
    </source>
</evidence>
<dbReference type="GO" id="GO:0052689">
    <property type="term" value="F:carboxylic ester hydrolase activity"/>
    <property type="evidence" value="ECO:0007669"/>
    <property type="project" value="UniProtKB-KW"/>
</dbReference>
<dbReference type="NCBIfam" id="TIGR01840">
    <property type="entry name" value="esterase_phb"/>
    <property type="match status" value="1"/>
</dbReference>
<keyword evidence="8 9" id="KW-0624">Polysaccharide degradation</keyword>
<gene>
    <name evidence="10" type="ORF">VE01_04003</name>
</gene>
<feature type="chain" id="PRO_5029037446" description="Carboxylic ester hydrolase" evidence="9">
    <location>
        <begin position="24"/>
        <end position="309"/>
    </location>
</feature>
<keyword evidence="5 9" id="KW-0378">Hydrolase</keyword>
<evidence type="ECO:0000256" key="4">
    <source>
        <dbReference type="ARBA" id="ARBA00022729"/>
    </source>
</evidence>
<keyword evidence="7 9" id="KW-0119">Carbohydrate metabolism</keyword>
<evidence type="ECO:0000256" key="7">
    <source>
        <dbReference type="ARBA" id="ARBA00023277"/>
    </source>
</evidence>
<reference evidence="10 11" key="1">
    <citation type="submission" date="2016-03" db="EMBL/GenBank/DDBJ databases">
        <title>Comparative genomics of Pseudogymnoascus destructans, the fungus causing white-nose syndrome of bats.</title>
        <authorList>
            <person name="Palmer J.M."/>
            <person name="Drees K.P."/>
            <person name="Foster J.T."/>
            <person name="Lindner D.L."/>
        </authorList>
    </citation>
    <scope>NUCLEOTIDE SEQUENCE [LARGE SCALE GENOMIC DNA]</scope>
    <source>
        <strain evidence="10 11">UAMH 10579</strain>
    </source>
</reference>
<dbReference type="STRING" id="342668.A0A1B8GQB0"/>
<dbReference type="AlphaFoldDB" id="A0A1B8GQB0"/>
<evidence type="ECO:0000256" key="2">
    <source>
        <dbReference type="ARBA" id="ARBA00022487"/>
    </source>
</evidence>
<keyword evidence="3 9" id="KW-0964">Secreted</keyword>
<feature type="signal peptide" evidence="9">
    <location>
        <begin position="1"/>
        <end position="23"/>
    </location>
</feature>
<keyword evidence="4 9" id="KW-0732">Signal</keyword>
<dbReference type="Proteomes" id="UP000091956">
    <property type="component" value="Unassembled WGS sequence"/>
</dbReference>
<dbReference type="Gene3D" id="3.40.50.1820">
    <property type="entry name" value="alpha/beta hydrolase"/>
    <property type="match status" value="1"/>
</dbReference>
<dbReference type="GO" id="GO:0045493">
    <property type="term" value="P:xylan catabolic process"/>
    <property type="evidence" value="ECO:0007669"/>
    <property type="project" value="UniProtKB-UniRule"/>
</dbReference>